<dbReference type="Gene3D" id="2.40.50.230">
    <property type="entry name" value="Gp5 N-terminal domain"/>
    <property type="match status" value="1"/>
</dbReference>
<gene>
    <name evidence="5" type="primary">tssI</name>
    <name evidence="5" type="ORF">FHP89_13315</name>
</gene>
<feature type="domain" description="Putative type VI secretion system Rhs element associated Vgr" evidence="4">
    <location>
        <begin position="543"/>
        <end position="648"/>
    </location>
</feature>
<comment type="similarity">
    <text evidence="1">Belongs to the VgrG protein family.</text>
</comment>
<dbReference type="Gene3D" id="3.55.50.10">
    <property type="entry name" value="Baseplate protein-like domains"/>
    <property type="match status" value="1"/>
</dbReference>
<dbReference type="Proteomes" id="UP000318349">
    <property type="component" value="Unassembled WGS sequence"/>
</dbReference>
<dbReference type="Gene3D" id="4.10.220.110">
    <property type="match status" value="1"/>
</dbReference>
<dbReference type="NCBIfam" id="TIGR01646">
    <property type="entry name" value="vgr_GE"/>
    <property type="match status" value="1"/>
</dbReference>
<feature type="domain" description="Gp5/Type VI secretion system Vgr protein OB-fold" evidence="3">
    <location>
        <begin position="462"/>
        <end position="512"/>
    </location>
</feature>
<dbReference type="InterPro" id="IPR037026">
    <property type="entry name" value="Vgr_OB-fold_dom_sf"/>
</dbReference>
<dbReference type="InterPro" id="IPR028244">
    <property type="entry name" value="T6SS_Rhs_Vgr_dom"/>
</dbReference>
<dbReference type="SUPFAM" id="SSF69255">
    <property type="entry name" value="gp5 N-terminal domain-like"/>
    <property type="match status" value="1"/>
</dbReference>
<dbReference type="InterPro" id="IPR017847">
    <property type="entry name" value="T6SS_RhsGE_Vgr_subset"/>
</dbReference>
<evidence type="ECO:0000313" key="5">
    <source>
        <dbReference type="EMBL" id="TVO75334.1"/>
    </source>
</evidence>
<proteinExistence type="inferred from homology"/>
<reference evidence="5 6" key="1">
    <citation type="submission" date="2019-07" db="EMBL/GenBank/DDBJ databases">
        <title>The pathways for chlorine oxyanion respiration interact through the shared metabolite chlorate.</title>
        <authorList>
            <person name="Barnum T.P."/>
            <person name="Cheng Y."/>
            <person name="Hill K.A."/>
            <person name="Lucas L.N."/>
            <person name="Carlson H.K."/>
            <person name="Coates J.D."/>
        </authorList>
    </citation>
    <scope>NUCLEOTIDE SEQUENCE [LARGE SCALE GENOMIC DNA]</scope>
    <source>
        <strain evidence="5 6">SFB-1</strain>
    </source>
</reference>
<dbReference type="Pfam" id="PF04717">
    <property type="entry name" value="Phage_base_V"/>
    <property type="match status" value="1"/>
</dbReference>
<dbReference type="Pfam" id="PF05954">
    <property type="entry name" value="Phage_GPD"/>
    <property type="match status" value="1"/>
</dbReference>
<name>A0A557SD65_9RHOO</name>
<dbReference type="Gene3D" id="2.30.110.50">
    <property type="match status" value="1"/>
</dbReference>
<sequence length="655" mass="71118">MTPFPFAALISQQNRLIEISTALPDAALLVERFTGRESVSQPFLFEIDCLSAHAYFDLNALIGEEITLRLQLADGAHRCWHGYVTQALQLGSDGGLARYRLDVAPWLALLKHRRNCYLFQDVDVRTALDRILSDYPQADWRIDVSQTLRIHSRLTQYRETDLAFIQRVLSAEGLSYRFEHDQNAAAGDNATHARHKLVVFDRHAERPICTQPTIRFHRADATEITDSIQGFHETRQILTNKISLSGWDYKQLTAPGGEASSTLDNGNVPPLEIYDGSAAYPFESRQAATQRSDALLAAHESRFQRFQGTGSARAMAVASTFTLTGHDQYPSGRNTFTALAISHQAANNLGANMARLLKSSDIEAGSYRNQFDAQAYAQPIAPLPCPKPFVAPQSAQVVGLVDAPLRTDRDHRIKVQFHWQRGDAPNPGGLSAPAQGITPGASAASSAGSEQSEREGGSNAPGDETSGTWIRVAEWLAGANWGSHFLPRIGTEVLVDFIGGDIDRPVIVGQTFTGEELPPFSAGHDSSANHPGVISGWMSHNHDAGFNQWLADDAPGQLCTRLATSSAASQFSLGHLIHHHPLSATRGPWRGSGFELRTDAWLAVRAGEGMLLSATARSNATSTQLDVTETVAQLRAAERTAKALSDAAAAQGAQP</sequence>
<evidence type="ECO:0000256" key="2">
    <source>
        <dbReference type="SAM" id="MobiDB-lite"/>
    </source>
</evidence>
<protein>
    <submittedName>
        <fullName evidence="5">Type VI secretion system tip protein VgrG</fullName>
    </submittedName>
</protein>
<evidence type="ECO:0000259" key="4">
    <source>
        <dbReference type="Pfam" id="PF13296"/>
    </source>
</evidence>
<evidence type="ECO:0000313" key="6">
    <source>
        <dbReference type="Proteomes" id="UP000318349"/>
    </source>
</evidence>
<feature type="compositionally biased region" description="Low complexity" evidence="2">
    <location>
        <begin position="440"/>
        <end position="450"/>
    </location>
</feature>
<comment type="caution">
    <text evidence="5">The sequence shown here is derived from an EMBL/GenBank/DDBJ whole genome shotgun (WGS) entry which is preliminary data.</text>
</comment>
<dbReference type="InterPro" id="IPR006531">
    <property type="entry name" value="Gp5/Vgr_OB"/>
</dbReference>
<dbReference type="SUPFAM" id="SSF69279">
    <property type="entry name" value="Phage tail proteins"/>
    <property type="match status" value="2"/>
</dbReference>
<feature type="non-terminal residue" evidence="5">
    <location>
        <position position="655"/>
    </location>
</feature>
<dbReference type="InterPro" id="IPR006533">
    <property type="entry name" value="T6SS_Vgr_RhsGE"/>
</dbReference>
<dbReference type="Pfam" id="PF13296">
    <property type="entry name" value="T6SS_Vgr"/>
    <property type="match status" value="1"/>
</dbReference>
<organism evidence="5 6">
    <name type="scientific">Denitromonas halophila</name>
    <dbReference type="NCBI Taxonomy" id="1629404"/>
    <lineage>
        <taxon>Bacteria</taxon>
        <taxon>Pseudomonadati</taxon>
        <taxon>Pseudomonadota</taxon>
        <taxon>Betaproteobacteria</taxon>
        <taxon>Rhodocyclales</taxon>
        <taxon>Zoogloeaceae</taxon>
        <taxon>Denitromonas</taxon>
    </lineage>
</organism>
<evidence type="ECO:0000259" key="3">
    <source>
        <dbReference type="Pfam" id="PF04717"/>
    </source>
</evidence>
<dbReference type="SUPFAM" id="SSF69349">
    <property type="entry name" value="Phage fibre proteins"/>
    <property type="match status" value="1"/>
</dbReference>
<dbReference type="AlphaFoldDB" id="A0A557SD65"/>
<feature type="region of interest" description="Disordered" evidence="2">
    <location>
        <begin position="419"/>
        <end position="466"/>
    </location>
</feature>
<dbReference type="NCBIfam" id="TIGR03361">
    <property type="entry name" value="VI_Rhs_Vgr"/>
    <property type="match status" value="1"/>
</dbReference>
<evidence type="ECO:0000256" key="1">
    <source>
        <dbReference type="ARBA" id="ARBA00005558"/>
    </source>
</evidence>
<dbReference type="EMBL" id="VMNI01000013">
    <property type="protein sequence ID" value="TVO75334.1"/>
    <property type="molecule type" value="Genomic_DNA"/>
</dbReference>
<accession>A0A557SD65</accession>